<dbReference type="EMBL" id="SJZI01000042">
    <property type="protein sequence ID" value="TCJ14287.1"/>
    <property type="molecule type" value="Genomic_DNA"/>
</dbReference>
<dbReference type="RefSeq" id="WP_131449267.1">
    <property type="nucleotide sequence ID" value="NZ_SJZI01000042.1"/>
</dbReference>
<evidence type="ECO:0000256" key="2">
    <source>
        <dbReference type="SAM" id="SignalP"/>
    </source>
</evidence>
<gene>
    <name evidence="3" type="ORF">EPD60_09810</name>
</gene>
<evidence type="ECO:0000256" key="1">
    <source>
        <dbReference type="SAM" id="Phobius"/>
    </source>
</evidence>
<dbReference type="Proteomes" id="UP000295334">
    <property type="component" value="Unassembled WGS sequence"/>
</dbReference>
<comment type="caution">
    <text evidence="3">The sequence shown here is derived from an EMBL/GenBank/DDBJ whole genome shotgun (WGS) entry which is preliminary data.</text>
</comment>
<keyword evidence="1" id="KW-1133">Transmembrane helix</keyword>
<protein>
    <recommendedName>
        <fullName evidence="5">Protein BatD</fullName>
    </recommendedName>
</protein>
<evidence type="ECO:0000313" key="4">
    <source>
        <dbReference type="Proteomes" id="UP000295334"/>
    </source>
</evidence>
<evidence type="ECO:0000313" key="3">
    <source>
        <dbReference type="EMBL" id="TCJ14287.1"/>
    </source>
</evidence>
<dbReference type="OrthoDB" id="9807384at2"/>
<feature type="signal peptide" evidence="2">
    <location>
        <begin position="1"/>
        <end position="19"/>
    </location>
</feature>
<keyword evidence="1" id="KW-0812">Transmembrane</keyword>
<keyword evidence="1" id="KW-0472">Membrane</keyword>
<feature type="chain" id="PRO_5020996142" description="Protein BatD" evidence="2">
    <location>
        <begin position="20"/>
        <end position="288"/>
    </location>
</feature>
<reference evidence="3 4" key="1">
    <citation type="submission" date="2019-03" db="EMBL/GenBank/DDBJ databases">
        <authorList>
            <person name="Kim M.K.M."/>
        </authorList>
    </citation>
    <scope>NUCLEOTIDE SEQUENCE [LARGE SCALE GENOMIC DNA]</scope>
    <source>
        <strain evidence="3 4">17J68-12</strain>
    </source>
</reference>
<evidence type="ECO:0008006" key="5">
    <source>
        <dbReference type="Google" id="ProtNLM"/>
    </source>
</evidence>
<sequence length="288" mass="32591">MIRYLLLLISSLFFLAASAQAPQFSASVDKNRILIGEPLQLDLKLTGPQLPPHGVTVDSLPFFEILEQRSDTLREAGNYIVRLQLKITSWDSGRRVIPPIIYEGSTASKPIPISVVFSSPFDPKQPYHDEKDILDITPQAQSTWQWYLVLALVILLLVLLLFPKKKGDAPVAVKLDVNYYKKVLQQLGALQEDRDRRAEPRLFYTDLVQIFRQYIYKRKGYYSDADTSSDLVARLGGWRVPAGLQGDLRRALENADLAKFAKYRPGAAQMDEDIQTLKKAVIAIEENS</sequence>
<feature type="transmembrane region" description="Helical" evidence="1">
    <location>
        <begin position="144"/>
        <end position="162"/>
    </location>
</feature>
<name>A0A4R1BBF7_9BACT</name>
<keyword evidence="2" id="KW-0732">Signal</keyword>
<keyword evidence="4" id="KW-1185">Reference proteome</keyword>
<dbReference type="AlphaFoldDB" id="A0A4R1BBF7"/>
<proteinExistence type="predicted"/>
<accession>A0A4R1BBF7</accession>
<organism evidence="3 4">
    <name type="scientific">Flaviaesturariibacter flavus</name>
    <dbReference type="NCBI Taxonomy" id="2502780"/>
    <lineage>
        <taxon>Bacteria</taxon>
        <taxon>Pseudomonadati</taxon>
        <taxon>Bacteroidota</taxon>
        <taxon>Chitinophagia</taxon>
        <taxon>Chitinophagales</taxon>
        <taxon>Chitinophagaceae</taxon>
        <taxon>Flaviaestuariibacter</taxon>
    </lineage>
</organism>